<dbReference type="PANTHER" id="PTHR24320">
    <property type="entry name" value="RETINOL DEHYDROGENASE"/>
    <property type="match status" value="1"/>
</dbReference>
<dbReference type="InterPro" id="IPR002347">
    <property type="entry name" value="SDR_fam"/>
</dbReference>
<evidence type="ECO:0008006" key="6">
    <source>
        <dbReference type="Google" id="ProtNLM"/>
    </source>
</evidence>
<dbReference type="SUPFAM" id="SSF51735">
    <property type="entry name" value="NAD(P)-binding Rossmann-fold domains"/>
    <property type="match status" value="1"/>
</dbReference>
<accession>A0ABP1QGH3</accession>
<evidence type="ECO:0000256" key="2">
    <source>
        <dbReference type="ARBA" id="ARBA00023002"/>
    </source>
</evidence>
<reference evidence="4 5" key="1">
    <citation type="submission" date="2024-08" db="EMBL/GenBank/DDBJ databases">
        <authorList>
            <person name="Cucini C."/>
            <person name="Frati F."/>
        </authorList>
    </citation>
    <scope>NUCLEOTIDE SEQUENCE [LARGE SCALE GENOMIC DNA]</scope>
</reference>
<feature type="region of interest" description="Disordered" evidence="3">
    <location>
        <begin position="1"/>
        <end position="20"/>
    </location>
</feature>
<proteinExistence type="inferred from homology"/>
<dbReference type="Proteomes" id="UP001642540">
    <property type="component" value="Unassembled WGS sequence"/>
</dbReference>
<dbReference type="InterPro" id="IPR036291">
    <property type="entry name" value="NAD(P)-bd_dom_sf"/>
</dbReference>
<evidence type="ECO:0000313" key="4">
    <source>
        <dbReference type="EMBL" id="CAL8102497.1"/>
    </source>
</evidence>
<keyword evidence="5" id="KW-1185">Reference proteome</keyword>
<evidence type="ECO:0000256" key="1">
    <source>
        <dbReference type="ARBA" id="ARBA00006484"/>
    </source>
</evidence>
<evidence type="ECO:0000313" key="5">
    <source>
        <dbReference type="Proteomes" id="UP001642540"/>
    </source>
</evidence>
<comment type="similarity">
    <text evidence="1">Belongs to the short-chain dehydrogenases/reductases (SDR) family.</text>
</comment>
<dbReference type="Gene3D" id="3.40.50.720">
    <property type="entry name" value="NAD(P)-binding Rossmann-like Domain"/>
    <property type="match status" value="1"/>
</dbReference>
<gene>
    <name evidence="4" type="ORF">ODALV1_LOCUS11160</name>
</gene>
<sequence>MTASYGTTEQKEPAPPSFSNTPPGNVFQRFFKHLWYLVVCGTWIASVDLIKDAFRKAPVIEIEKLEKRSNQVAVMTGGPRGIGFDIVKKLLQLDYTVILGVRNIAASEKGIDEIRKLGITSGRVKLLDLDLKSFDSVKKFAKEILASNEGSRIDLLLNNAGIMNVPYELTVDNFESHFQVNYLSHFLLTNLLLPRMKNTATKKNESCQIVNTSSHAQRGGRIDFDELETSKVYSPCKCYFDSKLCQVIHAKTLENKFRDEEINIHAYSVHPGEIPTELWNELGCLVRLFRSLVTYICHTTDDAANKVLYPVLIPEVGDKCGGDYFECGQVSPTNIEATNPEIQRKLWDRSVELTKDANSNTQQGK</sequence>
<dbReference type="PRINTS" id="PR00081">
    <property type="entry name" value="GDHRDH"/>
</dbReference>
<keyword evidence="2" id="KW-0560">Oxidoreductase</keyword>
<dbReference type="PANTHER" id="PTHR24320:SF264">
    <property type="entry name" value="DEHYDROGENASE_REDUCTASE SDR FAMILY MEMBER ON CHROMOSOME X"/>
    <property type="match status" value="1"/>
</dbReference>
<dbReference type="EMBL" id="CAXLJM020000034">
    <property type="protein sequence ID" value="CAL8102497.1"/>
    <property type="molecule type" value="Genomic_DNA"/>
</dbReference>
<dbReference type="Pfam" id="PF00106">
    <property type="entry name" value="adh_short"/>
    <property type="match status" value="1"/>
</dbReference>
<evidence type="ECO:0000256" key="3">
    <source>
        <dbReference type="SAM" id="MobiDB-lite"/>
    </source>
</evidence>
<organism evidence="4 5">
    <name type="scientific">Orchesella dallaii</name>
    <dbReference type="NCBI Taxonomy" id="48710"/>
    <lineage>
        <taxon>Eukaryota</taxon>
        <taxon>Metazoa</taxon>
        <taxon>Ecdysozoa</taxon>
        <taxon>Arthropoda</taxon>
        <taxon>Hexapoda</taxon>
        <taxon>Collembola</taxon>
        <taxon>Entomobryomorpha</taxon>
        <taxon>Entomobryoidea</taxon>
        <taxon>Orchesellidae</taxon>
        <taxon>Orchesellinae</taxon>
        <taxon>Orchesella</taxon>
    </lineage>
</organism>
<name>A0ABP1QGH3_9HEXA</name>
<protein>
    <recommendedName>
        <fullName evidence="6">Short-chain dehydrogenase TIC 32, chloroplastic</fullName>
    </recommendedName>
</protein>
<comment type="caution">
    <text evidence="4">The sequence shown here is derived from an EMBL/GenBank/DDBJ whole genome shotgun (WGS) entry which is preliminary data.</text>
</comment>